<dbReference type="GO" id="GO:0106300">
    <property type="term" value="P:protein-DNA covalent cross-linking repair"/>
    <property type="evidence" value="ECO:0007669"/>
    <property type="project" value="InterPro"/>
</dbReference>
<evidence type="ECO:0000313" key="10">
    <source>
        <dbReference type="Proteomes" id="UP001139336"/>
    </source>
</evidence>
<keyword evidence="6" id="KW-0238">DNA-binding</keyword>
<evidence type="ECO:0000256" key="5">
    <source>
        <dbReference type="ARBA" id="ARBA00023124"/>
    </source>
</evidence>
<comment type="caution">
    <text evidence="9">The sequence shown here is derived from an EMBL/GenBank/DDBJ whole genome shotgun (WGS) entry which is preliminary data.</text>
</comment>
<sequence>MCGRFVLFQDEESLRHSLDALPGVTETLLPEGAPPPRYNIAPTTTVAAVDLSQPGRAILAPARWGLIPEWKKEISGPPLFNARSETVQDKPSFRGAFARSRCLVPMDGYYEWKDKQPHFVSLRKGGLLWAAGLYSTALGQLSVTILTTQSQPPLEWLHHRMPRFLQAEEMETWTRGTPQEAAQLLHPSLEPLREQLRTWPVGREVGRASIDHAGLITPVDAD</sequence>
<dbReference type="Gene3D" id="3.90.1680.10">
    <property type="entry name" value="SOS response associated peptidase-like"/>
    <property type="match status" value="1"/>
</dbReference>
<reference evidence="9" key="1">
    <citation type="submission" date="2022-01" db="EMBL/GenBank/DDBJ databases">
        <title>Corynebacterium sp. nov isolated from isolated from the feces of the greater white-fronted geese (Anser albifrons) at Poyang Lake, PR China.</title>
        <authorList>
            <person name="Liu Q."/>
        </authorList>
    </citation>
    <scope>NUCLEOTIDE SEQUENCE</scope>
    <source>
        <strain evidence="9">JCM 32435</strain>
    </source>
</reference>
<evidence type="ECO:0000313" key="9">
    <source>
        <dbReference type="EMBL" id="MCF4006082.1"/>
    </source>
</evidence>
<evidence type="ECO:0000256" key="1">
    <source>
        <dbReference type="ARBA" id="ARBA00008136"/>
    </source>
</evidence>
<evidence type="ECO:0000256" key="3">
    <source>
        <dbReference type="ARBA" id="ARBA00022763"/>
    </source>
</evidence>
<keyword evidence="2 8" id="KW-0645">Protease</keyword>
<dbReference type="AlphaFoldDB" id="A0A9X1U6U9"/>
<proteinExistence type="inferred from homology"/>
<name>A0A9X1U6U9_9CORY</name>
<dbReference type="GO" id="GO:0016829">
    <property type="term" value="F:lyase activity"/>
    <property type="evidence" value="ECO:0007669"/>
    <property type="project" value="UniProtKB-KW"/>
</dbReference>
<keyword evidence="10" id="KW-1185">Reference proteome</keyword>
<keyword evidence="7" id="KW-0456">Lyase</keyword>
<dbReference type="GO" id="GO:0006508">
    <property type="term" value="P:proteolysis"/>
    <property type="evidence" value="ECO:0007669"/>
    <property type="project" value="UniProtKB-KW"/>
</dbReference>
<comment type="similarity">
    <text evidence="1 8">Belongs to the SOS response-associated peptidase family.</text>
</comment>
<dbReference type="PANTHER" id="PTHR13604:SF0">
    <property type="entry name" value="ABASIC SITE PROCESSING PROTEIN HMCES"/>
    <property type="match status" value="1"/>
</dbReference>
<evidence type="ECO:0000256" key="7">
    <source>
        <dbReference type="ARBA" id="ARBA00023239"/>
    </source>
</evidence>
<dbReference type="Proteomes" id="UP001139336">
    <property type="component" value="Unassembled WGS sequence"/>
</dbReference>
<evidence type="ECO:0000256" key="8">
    <source>
        <dbReference type="RuleBase" id="RU364100"/>
    </source>
</evidence>
<evidence type="ECO:0000256" key="6">
    <source>
        <dbReference type="ARBA" id="ARBA00023125"/>
    </source>
</evidence>
<dbReference type="GO" id="GO:0003697">
    <property type="term" value="F:single-stranded DNA binding"/>
    <property type="evidence" value="ECO:0007669"/>
    <property type="project" value="InterPro"/>
</dbReference>
<dbReference type="SUPFAM" id="SSF143081">
    <property type="entry name" value="BB1717-like"/>
    <property type="match status" value="1"/>
</dbReference>
<keyword evidence="4 8" id="KW-0378">Hydrolase</keyword>
<dbReference type="InterPro" id="IPR036590">
    <property type="entry name" value="SRAP-like"/>
</dbReference>
<dbReference type="InterPro" id="IPR003738">
    <property type="entry name" value="SRAP"/>
</dbReference>
<keyword evidence="5" id="KW-0190">Covalent protein-DNA linkage</keyword>
<evidence type="ECO:0000256" key="2">
    <source>
        <dbReference type="ARBA" id="ARBA00022670"/>
    </source>
</evidence>
<gene>
    <name evidence="9" type="ORF">L1O03_02675</name>
</gene>
<evidence type="ECO:0000256" key="4">
    <source>
        <dbReference type="ARBA" id="ARBA00022801"/>
    </source>
</evidence>
<organism evidence="9 10">
    <name type="scientific">Corynebacterium uropygiale</name>
    <dbReference type="NCBI Taxonomy" id="1775911"/>
    <lineage>
        <taxon>Bacteria</taxon>
        <taxon>Bacillati</taxon>
        <taxon>Actinomycetota</taxon>
        <taxon>Actinomycetes</taxon>
        <taxon>Mycobacteriales</taxon>
        <taxon>Corynebacteriaceae</taxon>
        <taxon>Corynebacterium</taxon>
    </lineage>
</organism>
<dbReference type="EMBL" id="JAKGSI010000001">
    <property type="protein sequence ID" value="MCF4006082.1"/>
    <property type="molecule type" value="Genomic_DNA"/>
</dbReference>
<accession>A0A9X1U6U9</accession>
<protein>
    <recommendedName>
        <fullName evidence="8">Abasic site processing protein</fullName>
        <ecNumber evidence="8">3.4.-.-</ecNumber>
    </recommendedName>
</protein>
<keyword evidence="3" id="KW-0227">DNA damage</keyword>
<dbReference type="GO" id="GO:0008233">
    <property type="term" value="F:peptidase activity"/>
    <property type="evidence" value="ECO:0007669"/>
    <property type="project" value="UniProtKB-KW"/>
</dbReference>
<dbReference type="RefSeq" id="WP_236117859.1">
    <property type="nucleotide sequence ID" value="NZ_JAKGSI010000001.1"/>
</dbReference>
<dbReference type="Pfam" id="PF02586">
    <property type="entry name" value="SRAP"/>
    <property type="match status" value="1"/>
</dbReference>
<dbReference type="PANTHER" id="PTHR13604">
    <property type="entry name" value="DC12-RELATED"/>
    <property type="match status" value="1"/>
</dbReference>
<dbReference type="EC" id="3.4.-.-" evidence="8"/>